<dbReference type="Proteomes" id="UP000030380">
    <property type="component" value="Unassembled WGS sequence"/>
</dbReference>
<protein>
    <recommendedName>
        <fullName evidence="3">Xylose isomerase-like TIM barrel domain-containing protein</fullName>
    </recommendedName>
</protein>
<sequence>MSRKIIIVASAYGEDYLRQNGGQNRLPNIVKAAGADGIEIRRELFSEHELPRLPRLAQAIAQRQLDCFYSVPYPLFTSLGEINSKIRQFFDEATLLNARLLKFSLGFFQPSMPDHPAIALCNIINSYPNIQCAIENDQQHSSGNLSVMTAFADWIQSHRLPLQLAFDSGNWRWVNQDPLIAAQKLSPYVGYIHTKSTALDTEGNRIAVPPTTKDPCLAYLPSDVAIGIEFPLRGTDKIAVSRYFVELLRG</sequence>
<comment type="caution">
    <text evidence="1">The sequence shown here is derived from an EMBL/GenBank/DDBJ whole genome shotgun (WGS) entry which is preliminary data.</text>
</comment>
<dbReference type="InterPro" id="IPR036237">
    <property type="entry name" value="Xyl_isomerase-like_sf"/>
</dbReference>
<organism evidence="1 2">
    <name type="scientific">Chelonobacter oris</name>
    <dbReference type="NCBI Taxonomy" id="505317"/>
    <lineage>
        <taxon>Bacteria</taxon>
        <taxon>Pseudomonadati</taxon>
        <taxon>Pseudomonadota</taxon>
        <taxon>Gammaproteobacteria</taxon>
        <taxon>Pasteurellales</taxon>
        <taxon>Pasteurellaceae</taxon>
        <taxon>Chelonobacter</taxon>
    </lineage>
</organism>
<evidence type="ECO:0000313" key="1">
    <source>
        <dbReference type="EMBL" id="KGQ69344.1"/>
    </source>
</evidence>
<accession>A0A0A3B6W7</accession>
<dbReference type="Gene3D" id="3.20.20.150">
    <property type="entry name" value="Divalent-metal-dependent TIM barrel enzymes"/>
    <property type="match status" value="1"/>
</dbReference>
<keyword evidence="2" id="KW-1185">Reference proteome</keyword>
<proteinExistence type="predicted"/>
<dbReference type="STRING" id="505317.OA57_12065"/>
<evidence type="ECO:0008006" key="3">
    <source>
        <dbReference type="Google" id="ProtNLM"/>
    </source>
</evidence>
<dbReference type="AlphaFoldDB" id="A0A0A3B6W7"/>
<name>A0A0A3B6W7_9PAST</name>
<reference evidence="1 2" key="1">
    <citation type="submission" date="2014-11" db="EMBL/GenBank/DDBJ databases">
        <title>Draft genome sequence of Chelonobacter oris 1662T, associated with respiratory disease in Hermann's Tortoises.</title>
        <authorList>
            <person name="Kudirkiene E."/>
            <person name="Hansen M.J."/>
            <person name="Bojesen A.M."/>
        </authorList>
    </citation>
    <scope>NUCLEOTIDE SEQUENCE [LARGE SCALE GENOMIC DNA]</scope>
    <source>
        <strain evidence="1 2">1662</strain>
    </source>
</reference>
<gene>
    <name evidence="1" type="ORF">OA57_12065</name>
</gene>
<dbReference type="RefSeq" id="WP_034618231.1">
    <property type="nucleotide sequence ID" value="NZ_JSUM01000032.1"/>
</dbReference>
<dbReference type="OrthoDB" id="2237247at2"/>
<dbReference type="EMBL" id="JSUM01000032">
    <property type="protein sequence ID" value="KGQ69344.1"/>
    <property type="molecule type" value="Genomic_DNA"/>
</dbReference>
<evidence type="ECO:0000313" key="2">
    <source>
        <dbReference type="Proteomes" id="UP000030380"/>
    </source>
</evidence>
<dbReference type="SUPFAM" id="SSF51658">
    <property type="entry name" value="Xylose isomerase-like"/>
    <property type="match status" value="1"/>
</dbReference>